<reference evidence="1" key="2">
    <citation type="submission" date="2020-08" db="EMBL/GenBank/DDBJ databases">
        <title>Plant Genome Project.</title>
        <authorList>
            <person name="Zhang R.-G."/>
        </authorList>
    </citation>
    <scope>NUCLEOTIDE SEQUENCE</scope>
    <source>
        <strain evidence="1">Huo1</strain>
        <tissue evidence="1">Leaf</tissue>
    </source>
</reference>
<reference evidence="1" key="1">
    <citation type="submission" date="2018-01" db="EMBL/GenBank/DDBJ databases">
        <authorList>
            <person name="Mao J.F."/>
        </authorList>
    </citation>
    <scope>NUCLEOTIDE SEQUENCE</scope>
    <source>
        <strain evidence="1">Huo1</strain>
        <tissue evidence="1">Leaf</tissue>
    </source>
</reference>
<sequence>MTKWFCHPFSQAARVGSLKATLIINYDPTGDSRLVSTIAEQEGIKADPIEISRFIGFVKRNKLQTETFFIRPSQYNKLNDTTIAGTILLLRK</sequence>
<comment type="caution">
    <text evidence="1">The sequence shown here is derived from an EMBL/GenBank/DDBJ whole genome shotgun (WGS) entry which is preliminary data.</text>
</comment>
<name>A0A8X8X3Z3_SALSN</name>
<gene>
    <name evidence="1" type="ORF">SASPL_133531</name>
</gene>
<proteinExistence type="predicted"/>
<evidence type="ECO:0000313" key="2">
    <source>
        <dbReference type="Proteomes" id="UP000298416"/>
    </source>
</evidence>
<dbReference type="EMBL" id="PNBA02000012">
    <property type="protein sequence ID" value="KAG6405937.1"/>
    <property type="molecule type" value="Genomic_DNA"/>
</dbReference>
<keyword evidence="2" id="KW-1185">Reference proteome</keyword>
<dbReference type="AlphaFoldDB" id="A0A8X8X3Z3"/>
<protein>
    <submittedName>
        <fullName evidence="1">Uncharacterized protein</fullName>
    </submittedName>
</protein>
<dbReference type="PANTHER" id="PTHR36780:SF1">
    <property type="entry name" value="PROFILIN"/>
    <property type="match status" value="1"/>
</dbReference>
<organism evidence="1">
    <name type="scientific">Salvia splendens</name>
    <name type="common">Scarlet sage</name>
    <dbReference type="NCBI Taxonomy" id="180675"/>
    <lineage>
        <taxon>Eukaryota</taxon>
        <taxon>Viridiplantae</taxon>
        <taxon>Streptophyta</taxon>
        <taxon>Embryophyta</taxon>
        <taxon>Tracheophyta</taxon>
        <taxon>Spermatophyta</taxon>
        <taxon>Magnoliopsida</taxon>
        <taxon>eudicotyledons</taxon>
        <taxon>Gunneridae</taxon>
        <taxon>Pentapetalae</taxon>
        <taxon>asterids</taxon>
        <taxon>lamiids</taxon>
        <taxon>Lamiales</taxon>
        <taxon>Lamiaceae</taxon>
        <taxon>Nepetoideae</taxon>
        <taxon>Mentheae</taxon>
        <taxon>Salviinae</taxon>
        <taxon>Salvia</taxon>
        <taxon>Salvia subgen. Calosphace</taxon>
        <taxon>core Calosphace</taxon>
    </lineage>
</organism>
<accession>A0A8X8X3Z3</accession>
<dbReference type="PANTHER" id="PTHR36780">
    <property type="entry name" value="OS05G0241400 PROTEIN"/>
    <property type="match status" value="1"/>
</dbReference>
<evidence type="ECO:0000313" key="1">
    <source>
        <dbReference type="EMBL" id="KAG6405937.1"/>
    </source>
</evidence>
<dbReference type="Proteomes" id="UP000298416">
    <property type="component" value="Unassembled WGS sequence"/>
</dbReference>